<dbReference type="EMBL" id="LR797331">
    <property type="protein sequence ID" value="CAB4203428.1"/>
    <property type="molecule type" value="Genomic_DNA"/>
</dbReference>
<organism evidence="1">
    <name type="scientific">uncultured Caudovirales phage</name>
    <dbReference type="NCBI Taxonomy" id="2100421"/>
    <lineage>
        <taxon>Viruses</taxon>
        <taxon>Duplodnaviria</taxon>
        <taxon>Heunggongvirae</taxon>
        <taxon>Uroviricota</taxon>
        <taxon>Caudoviricetes</taxon>
        <taxon>Peduoviridae</taxon>
        <taxon>Maltschvirus</taxon>
        <taxon>Maltschvirus maltsch</taxon>
    </lineage>
</organism>
<evidence type="ECO:0000313" key="1">
    <source>
        <dbReference type="EMBL" id="CAB4203428.1"/>
    </source>
</evidence>
<proteinExistence type="predicted"/>
<name>A0A6J5S4D9_9CAUD</name>
<sequence>MRELIEVMTDGPLGRGMMKKWNDFHDLVHDIKQARMDYVAAESYPGKAKADADEMVKHIDAITKLAGDLNEEMVDLVEAEAAFTKKHGDPQDYVTAERKRIFPR</sequence>
<gene>
    <name evidence="1" type="ORF">UFOVP1382_45</name>
</gene>
<reference evidence="1" key="1">
    <citation type="submission" date="2020-05" db="EMBL/GenBank/DDBJ databases">
        <authorList>
            <person name="Chiriac C."/>
            <person name="Salcher M."/>
            <person name="Ghai R."/>
            <person name="Kavagutti S V."/>
        </authorList>
    </citation>
    <scope>NUCLEOTIDE SEQUENCE</scope>
</reference>
<accession>A0A6J5S4D9</accession>
<protein>
    <submittedName>
        <fullName evidence="1">Uncharacterized protein</fullName>
    </submittedName>
</protein>